<dbReference type="GO" id="GO:0003677">
    <property type="term" value="F:DNA binding"/>
    <property type="evidence" value="ECO:0007669"/>
    <property type="project" value="UniProtKB-KW"/>
</dbReference>
<evidence type="ECO:0000256" key="4">
    <source>
        <dbReference type="ARBA" id="ARBA00023163"/>
    </source>
</evidence>
<gene>
    <name evidence="8" type="ORF">Acr_00g0054500</name>
</gene>
<feature type="region of interest" description="Disordered" evidence="6">
    <location>
        <begin position="105"/>
        <end position="124"/>
    </location>
</feature>
<evidence type="ECO:0000256" key="2">
    <source>
        <dbReference type="ARBA" id="ARBA00023015"/>
    </source>
</evidence>
<dbReference type="GO" id="GO:0005634">
    <property type="term" value="C:nucleus"/>
    <property type="evidence" value="ECO:0007669"/>
    <property type="project" value="UniProtKB-SubCell"/>
</dbReference>
<name>A0A7J0DLT1_9ERIC</name>
<dbReference type="AlphaFoldDB" id="A0A7J0DLT1"/>
<dbReference type="SUPFAM" id="SSF54171">
    <property type="entry name" value="DNA-binding domain"/>
    <property type="match status" value="1"/>
</dbReference>
<evidence type="ECO:0000256" key="5">
    <source>
        <dbReference type="ARBA" id="ARBA00023242"/>
    </source>
</evidence>
<evidence type="ECO:0000313" key="8">
    <source>
        <dbReference type="EMBL" id="GFS37870.1"/>
    </source>
</evidence>
<keyword evidence="4" id="KW-0804">Transcription</keyword>
<feature type="domain" description="MBD" evidence="7">
    <location>
        <begin position="84"/>
        <end position="161"/>
    </location>
</feature>
<evidence type="ECO:0000256" key="1">
    <source>
        <dbReference type="ARBA" id="ARBA00004123"/>
    </source>
</evidence>
<dbReference type="InterPro" id="IPR038945">
    <property type="entry name" value="MBD13-like"/>
</dbReference>
<evidence type="ECO:0000256" key="3">
    <source>
        <dbReference type="ARBA" id="ARBA00023125"/>
    </source>
</evidence>
<dbReference type="EMBL" id="BJWL01000293">
    <property type="protein sequence ID" value="GFS37870.1"/>
    <property type="molecule type" value="Genomic_DNA"/>
</dbReference>
<dbReference type="PROSITE" id="PS50982">
    <property type="entry name" value="MBD"/>
    <property type="match status" value="1"/>
</dbReference>
<sequence length="161" mass="17779">MYIKADPELEALQAELQRRKLGSADDQSNNNPDEAQSALSALPESNPAEGTSGIPPPVDQPPTETAPAQRKRRGRPPKTDPVANPNEVERPSWLPLGWFVVRRTRQNGRSAGHKDKYYIESSTRHPCRSKREVFDYIASKQGGQANTRDSSEGGHAHTEQG</sequence>
<accession>A0A7J0DLT1</accession>
<keyword evidence="5" id="KW-0539">Nucleus</keyword>
<proteinExistence type="predicted"/>
<feature type="compositionally biased region" description="Polar residues" evidence="6">
    <location>
        <begin position="25"/>
        <end position="39"/>
    </location>
</feature>
<dbReference type="Proteomes" id="UP000585474">
    <property type="component" value="Unassembled WGS sequence"/>
</dbReference>
<organism evidence="8 9">
    <name type="scientific">Actinidia rufa</name>
    <dbReference type="NCBI Taxonomy" id="165716"/>
    <lineage>
        <taxon>Eukaryota</taxon>
        <taxon>Viridiplantae</taxon>
        <taxon>Streptophyta</taxon>
        <taxon>Embryophyta</taxon>
        <taxon>Tracheophyta</taxon>
        <taxon>Spermatophyta</taxon>
        <taxon>Magnoliopsida</taxon>
        <taxon>eudicotyledons</taxon>
        <taxon>Gunneridae</taxon>
        <taxon>Pentapetalae</taxon>
        <taxon>asterids</taxon>
        <taxon>Ericales</taxon>
        <taxon>Actinidiaceae</taxon>
        <taxon>Actinidia</taxon>
    </lineage>
</organism>
<dbReference type="PANTHER" id="PTHR34067">
    <property type="entry name" value="OS04G0193200 PROTEIN"/>
    <property type="match status" value="1"/>
</dbReference>
<keyword evidence="3" id="KW-0238">DNA-binding</keyword>
<evidence type="ECO:0000313" key="9">
    <source>
        <dbReference type="Proteomes" id="UP000585474"/>
    </source>
</evidence>
<keyword evidence="2" id="KW-0805">Transcription regulation</keyword>
<comment type="subcellular location">
    <subcellularLocation>
        <location evidence="1">Nucleus</location>
    </subcellularLocation>
</comment>
<evidence type="ECO:0000256" key="6">
    <source>
        <dbReference type="SAM" id="MobiDB-lite"/>
    </source>
</evidence>
<dbReference type="Pfam" id="PF01429">
    <property type="entry name" value="MBD"/>
    <property type="match status" value="1"/>
</dbReference>
<dbReference type="InterPro" id="IPR016177">
    <property type="entry name" value="DNA-bd_dom_sf"/>
</dbReference>
<reference evidence="9" key="1">
    <citation type="submission" date="2019-07" db="EMBL/GenBank/DDBJ databases">
        <title>De Novo Assembly of kiwifruit Actinidia rufa.</title>
        <authorList>
            <person name="Sugita-Konishi S."/>
            <person name="Sato K."/>
            <person name="Mori E."/>
            <person name="Abe Y."/>
            <person name="Kisaki G."/>
            <person name="Hamano K."/>
            <person name="Suezawa K."/>
            <person name="Otani M."/>
            <person name="Fukuda T."/>
            <person name="Manabe T."/>
            <person name="Gomi K."/>
            <person name="Tabuchi M."/>
            <person name="Akimitsu K."/>
            <person name="Kataoka I."/>
        </authorList>
    </citation>
    <scope>NUCLEOTIDE SEQUENCE [LARGE SCALE GENOMIC DNA]</scope>
    <source>
        <strain evidence="9">cv. Fuchu</strain>
    </source>
</reference>
<feature type="compositionally biased region" description="Basic and acidic residues" evidence="6">
    <location>
        <begin position="149"/>
        <end position="161"/>
    </location>
</feature>
<dbReference type="InterPro" id="IPR001739">
    <property type="entry name" value="Methyl_CpG_DNA-bd"/>
</dbReference>
<feature type="region of interest" description="Disordered" evidence="6">
    <location>
        <begin position="138"/>
        <end position="161"/>
    </location>
</feature>
<dbReference type="OrthoDB" id="1751231at2759"/>
<dbReference type="PANTHER" id="PTHR34067:SF20">
    <property type="entry name" value="OS08G0206700 PROTEIN"/>
    <property type="match status" value="1"/>
</dbReference>
<evidence type="ECO:0000259" key="7">
    <source>
        <dbReference type="PROSITE" id="PS50982"/>
    </source>
</evidence>
<comment type="caution">
    <text evidence="8">The sequence shown here is derived from an EMBL/GenBank/DDBJ whole genome shotgun (WGS) entry which is preliminary data.</text>
</comment>
<feature type="region of interest" description="Disordered" evidence="6">
    <location>
        <begin position="14"/>
        <end position="95"/>
    </location>
</feature>
<keyword evidence="9" id="KW-1185">Reference proteome</keyword>
<protein>
    <recommendedName>
        <fullName evidence="7">MBD domain-containing protein</fullName>
    </recommendedName>
</protein>
<dbReference type="Gene3D" id="3.30.890.10">
    <property type="entry name" value="Methyl-cpg-binding Protein 2, Chain A"/>
    <property type="match status" value="1"/>
</dbReference>